<keyword evidence="3" id="KW-1185">Reference proteome</keyword>
<evidence type="ECO:0000313" key="3">
    <source>
        <dbReference type="Proteomes" id="UP001431209"/>
    </source>
</evidence>
<dbReference type="AlphaFoldDB" id="A0AAW2YKZ1"/>
<dbReference type="Proteomes" id="UP001431209">
    <property type="component" value="Unassembled WGS sequence"/>
</dbReference>
<feature type="chain" id="PRO_5043397029" evidence="1">
    <location>
        <begin position="18"/>
        <end position="192"/>
    </location>
</feature>
<proteinExistence type="predicted"/>
<name>A0AAW2YKZ1_9EUKA</name>
<accession>A0AAW2YKZ1</accession>
<evidence type="ECO:0000313" key="2">
    <source>
        <dbReference type="EMBL" id="KAL0477688.1"/>
    </source>
</evidence>
<protein>
    <submittedName>
        <fullName evidence="2">Uncharacterized protein</fullName>
    </submittedName>
</protein>
<keyword evidence="1" id="KW-0732">Signal</keyword>
<reference evidence="2 3" key="1">
    <citation type="submission" date="2024-03" db="EMBL/GenBank/DDBJ databases">
        <title>The Acrasis kona genome and developmental transcriptomes reveal deep origins of eukaryotic multicellular pathways.</title>
        <authorList>
            <person name="Sheikh S."/>
            <person name="Fu C.-J."/>
            <person name="Brown M.W."/>
            <person name="Baldauf S.L."/>
        </authorList>
    </citation>
    <scope>NUCLEOTIDE SEQUENCE [LARGE SCALE GENOMIC DNA]</scope>
    <source>
        <strain evidence="2 3">ATCC MYA-3509</strain>
    </source>
</reference>
<gene>
    <name evidence="2" type="ORF">AKO1_005530</name>
</gene>
<feature type="signal peptide" evidence="1">
    <location>
        <begin position="1"/>
        <end position="17"/>
    </location>
</feature>
<organism evidence="2 3">
    <name type="scientific">Acrasis kona</name>
    <dbReference type="NCBI Taxonomy" id="1008807"/>
    <lineage>
        <taxon>Eukaryota</taxon>
        <taxon>Discoba</taxon>
        <taxon>Heterolobosea</taxon>
        <taxon>Tetramitia</taxon>
        <taxon>Eutetramitia</taxon>
        <taxon>Acrasidae</taxon>
        <taxon>Acrasis</taxon>
    </lineage>
</organism>
<comment type="caution">
    <text evidence="2">The sequence shown here is derived from an EMBL/GenBank/DDBJ whole genome shotgun (WGS) entry which is preliminary data.</text>
</comment>
<evidence type="ECO:0000256" key="1">
    <source>
        <dbReference type="SAM" id="SignalP"/>
    </source>
</evidence>
<sequence>MCIRFVLFLCLLVTVFAGDQTVQNFSIPQITARITITKKSLPSITTNSTVSITTKSTEVIFGSNVQSFINDKSPLKCPPVVGKGNAPIGGGDVRRHSNYFLAKDYKLAASCRLDCTSKVSGQVHFDGGCKHRYFYYGNTGRCLVAGELNDAQAKLAEAYCMSCNGCIKTHNRAFNAAIAKRVEGDNSGKTPQ</sequence>
<dbReference type="EMBL" id="JAOPGA020000217">
    <property type="protein sequence ID" value="KAL0477688.1"/>
    <property type="molecule type" value="Genomic_DNA"/>
</dbReference>